<sequence length="43" mass="4616">MTVVEIGLLGVKPDHEVLNPKIPEGQVLDSAWSTVTTAPRGPY</sequence>
<dbReference type="EMBL" id="PDWZ02000015">
    <property type="protein sequence ID" value="KAB2099760.1"/>
    <property type="molecule type" value="Genomic_DNA"/>
</dbReference>
<name>A0ACB6F5S3_9PLEO</name>
<keyword evidence="2" id="KW-1185">Reference proteome</keyword>
<accession>A0ACB6F5S3</accession>
<evidence type="ECO:0000313" key="2">
    <source>
        <dbReference type="Proteomes" id="UP000293547"/>
    </source>
</evidence>
<organism evidence="1 2">
    <name type="scientific">Alternaria gaisen</name>
    <dbReference type="NCBI Taxonomy" id="167740"/>
    <lineage>
        <taxon>Eukaryota</taxon>
        <taxon>Fungi</taxon>
        <taxon>Dikarya</taxon>
        <taxon>Ascomycota</taxon>
        <taxon>Pezizomycotina</taxon>
        <taxon>Dothideomycetes</taxon>
        <taxon>Pleosporomycetidae</taxon>
        <taxon>Pleosporales</taxon>
        <taxon>Pleosporineae</taxon>
        <taxon>Pleosporaceae</taxon>
        <taxon>Alternaria</taxon>
        <taxon>Alternaria sect. Alternaria</taxon>
    </lineage>
</organism>
<proteinExistence type="predicted"/>
<reference evidence="1 2" key="1">
    <citation type="journal article" date="2019" name="bioRxiv">
        <title>Genomics, evolutionary history and diagnostics of the Alternaria alternata species group including apple and Asian pear pathotypes.</title>
        <authorList>
            <person name="Armitage A.D."/>
            <person name="Cockerton H.M."/>
            <person name="Sreenivasaprasad S."/>
            <person name="Woodhall J.W."/>
            <person name="Lane C.R."/>
            <person name="Harrison R.J."/>
            <person name="Clarkson J.P."/>
        </authorList>
    </citation>
    <scope>NUCLEOTIDE SEQUENCE [LARGE SCALE GENOMIC DNA]</scope>
    <source>
        <strain evidence="1 2">FERA 650</strain>
    </source>
</reference>
<gene>
    <name evidence="1" type="ORF">AG0111_0g11842</name>
</gene>
<comment type="caution">
    <text evidence="1">The sequence shown here is derived from an EMBL/GenBank/DDBJ whole genome shotgun (WGS) entry which is preliminary data.</text>
</comment>
<protein>
    <submittedName>
        <fullName evidence="1">Uncharacterized protein</fullName>
    </submittedName>
</protein>
<evidence type="ECO:0000313" key="1">
    <source>
        <dbReference type="EMBL" id="KAB2099760.1"/>
    </source>
</evidence>
<dbReference type="Proteomes" id="UP000293547">
    <property type="component" value="Unassembled WGS sequence"/>
</dbReference>